<accession>A0A1Z1LZK4</accession>
<dbReference type="GO" id="GO:0140537">
    <property type="term" value="F:transcription regulator activator activity"/>
    <property type="evidence" value="ECO:0007669"/>
    <property type="project" value="UniProtKB-UniRule"/>
</dbReference>
<comment type="domain">
    <text evidence="1">The C-terminus is involved in transcriptional enhancement.</text>
</comment>
<dbReference type="HAMAP" id="MF_04165">
    <property type="entry name" value="T4_TRANSCR_COACT"/>
    <property type="match status" value="1"/>
</dbReference>
<reference evidence="3 4" key="1">
    <citation type="submission" date="2017-05" db="EMBL/GenBank/DDBJ databases">
        <title>Environmental T4-family bacteriophages evolve to escape abortive infection via multiple routes in a bacterial host employing #altruistic suicide# through Type III toxin-antitoxin systems.</title>
        <authorList>
            <person name="Chen B."/>
            <person name="Akusobi C."/>
            <person name="Fang X."/>
            <person name="Salmond G.P.C."/>
        </authorList>
    </citation>
    <scope>NUCLEOTIDE SEQUENCE [LARGE SCALE GENOMIC DNA]</scope>
</reference>
<protein>
    <recommendedName>
        <fullName evidence="1">Late transcription coactivator</fullName>
    </recommendedName>
    <alternativeName>
        <fullName evidence="1">RNA polymerase-associated protein Gp33</fullName>
    </alternativeName>
</protein>
<dbReference type="InterPro" id="IPR042071">
    <property type="entry name" value="Trans_coact_sf"/>
</dbReference>
<dbReference type="Gene3D" id="1.10.10.2850">
    <property type="entry name" value="Phage late-transcription coactivator-like"/>
    <property type="match status" value="1"/>
</dbReference>
<keyword evidence="4" id="KW-1185">Reference proteome</keyword>
<proteinExistence type="inferred from homology"/>
<dbReference type="Proteomes" id="UP000225074">
    <property type="component" value="Genome"/>
</dbReference>
<evidence type="ECO:0000313" key="3">
    <source>
        <dbReference type="EMBL" id="ARW58222.1"/>
    </source>
</evidence>
<comment type="subunit">
    <text evidence="1">Interacts with the beta subunit of host RNAP RpoB (via flap domain). Part of the transcription activation complex containing host RNAP, the viral RNA polymerase sigma-like factor, the coactivator gp33, and the sliding clamp.</text>
</comment>
<evidence type="ECO:0000313" key="4">
    <source>
        <dbReference type="Proteomes" id="UP000225074"/>
    </source>
</evidence>
<evidence type="ECO:0000256" key="2">
    <source>
        <dbReference type="SAM" id="MobiDB-lite"/>
    </source>
</evidence>
<name>A0A1Z1LZK4_9CAUD</name>
<feature type="region of interest" description="Disordered" evidence="2">
    <location>
        <begin position="1"/>
        <end position="22"/>
    </location>
</feature>
<dbReference type="Pfam" id="PF16805">
    <property type="entry name" value="Trans_coact"/>
    <property type="match status" value="1"/>
</dbReference>
<feature type="region of interest" description="Involved in transcriptional enhancement" evidence="1">
    <location>
        <begin position="96"/>
        <end position="102"/>
    </location>
</feature>
<dbReference type="InterPro" id="IPR031836">
    <property type="entry name" value="Trans_coact"/>
</dbReference>
<dbReference type="GeneID" id="65109963"/>
<dbReference type="RefSeq" id="YP_010092400.1">
    <property type="nucleotide sequence ID" value="NC_055728.1"/>
</dbReference>
<dbReference type="InterPro" id="IPR046384">
    <property type="entry name" value="LTACT_myovirus"/>
</dbReference>
<dbReference type="KEGG" id="vg:65109963"/>
<dbReference type="GO" id="GO:0019086">
    <property type="term" value="P:late viral transcription"/>
    <property type="evidence" value="ECO:0007669"/>
    <property type="project" value="UniProtKB-UniRule"/>
</dbReference>
<sequence>MTQFSLLNDNGAPALPTKDDISTSLDKQQNGFDIEKLVAETGLSYLEVTTAWLEENSIPEGQFARFIPTGIIDKIMSEAIDDHMLRPSMARTQRTNTLDFLL</sequence>
<evidence type="ECO:0000256" key="1">
    <source>
        <dbReference type="HAMAP-Rule" id="MF_04165"/>
    </source>
</evidence>
<comment type="similarity">
    <text evidence="1">Belongs to the Tevenvirinae late transcription coactivator family.</text>
</comment>
<dbReference type="EMBL" id="MF036692">
    <property type="protein sequence ID" value="ARW58222.1"/>
    <property type="molecule type" value="Genomic_DNA"/>
</dbReference>
<organism evidence="3 4">
    <name type="scientific">Serratia phage X20</name>
    <dbReference type="NCBI Taxonomy" id="2006942"/>
    <lineage>
        <taxon>Viruses</taxon>
        <taxon>Duplodnaviria</taxon>
        <taxon>Heunggongvirae</taxon>
        <taxon>Uroviricota</taxon>
        <taxon>Caudoviricetes</taxon>
        <taxon>Pantevenvirales</taxon>
        <taxon>Straboviridae</taxon>
        <taxon>Tevenvirinae</taxon>
        <taxon>Winklervirus</taxon>
        <taxon>Winklervirus xtwenty</taxon>
    </lineage>
</organism>
<feature type="region of interest" description="Interaction with host RNAP" evidence="1">
    <location>
        <begin position="52"/>
        <end position="82"/>
    </location>
</feature>
<comment type="function">
    <text evidence="1">Activates transcription at late promoters when the sliding clamp is present. Binds to both the host RNA polymerase (RNAP) and the upstream dsDNA.</text>
</comment>